<dbReference type="OrthoDB" id="453933at2759"/>
<organism evidence="1 2">
    <name type="scientific">Symbiodinium natans</name>
    <dbReference type="NCBI Taxonomy" id="878477"/>
    <lineage>
        <taxon>Eukaryota</taxon>
        <taxon>Sar</taxon>
        <taxon>Alveolata</taxon>
        <taxon>Dinophyceae</taxon>
        <taxon>Suessiales</taxon>
        <taxon>Symbiodiniaceae</taxon>
        <taxon>Symbiodinium</taxon>
    </lineage>
</organism>
<dbReference type="AlphaFoldDB" id="A0A812J604"/>
<protein>
    <submittedName>
        <fullName evidence="1">Nipblb protein</fullName>
    </submittedName>
</protein>
<accession>A0A812J604</accession>
<keyword evidence="2" id="KW-1185">Reference proteome</keyword>
<sequence length="366" mass="42109">MKYDLKARVQCNFFSQHYGCNLVCDSCMACKPAKSTEPLMNYRDFTLSAGHRLSRFSHRTYVAMTRPEELSPWICMPGWALETCTRDPMHVIYLGVCRDLLASLLADWMDANLLPAAPTQQERLRLLSLEMHAACKQAKQLVCSLICMLPCAAHAALRQGPCDLTLRTIRISFRRKFFTLANCNLGKAEFPELSTTWKAAEIKVVLWFLSVKAVELTDPLLQAGTACVWSLNEAMSLLDMHDIILPQQEATRFAELMRQSLLYWQLLAGKCHAMGKKCWKLRPKHHVMDHLCDDVQRTRINPRLACSCFQEESYLGHLKRIAVHCSSMRVMERTLQRLLLLLAVRWKHSREAMNEVEAQYTFHDLM</sequence>
<dbReference type="EMBL" id="CAJNDS010000347">
    <property type="protein sequence ID" value="CAE7195631.1"/>
    <property type="molecule type" value="Genomic_DNA"/>
</dbReference>
<dbReference type="Proteomes" id="UP000604046">
    <property type="component" value="Unassembled WGS sequence"/>
</dbReference>
<evidence type="ECO:0000313" key="2">
    <source>
        <dbReference type="Proteomes" id="UP000604046"/>
    </source>
</evidence>
<proteinExistence type="predicted"/>
<name>A0A812J604_9DINO</name>
<reference evidence="1" key="1">
    <citation type="submission" date="2021-02" db="EMBL/GenBank/DDBJ databases">
        <authorList>
            <person name="Dougan E. K."/>
            <person name="Rhodes N."/>
            <person name="Thang M."/>
            <person name="Chan C."/>
        </authorList>
    </citation>
    <scope>NUCLEOTIDE SEQUENCE</scope>
</reference>
<evidence type="ECO:0000313" key="1">
    <source>
        <dbReference type="EMBL" id="CAE7195631.1"/>
    </source>
</evidence>
<gene>
    <name evidence="1" type="primary">nipblb</name>
    <name evidence="1" type="ORF">SNAT2548_LOCUS5419</name>
</gene>
<comment type="caution">
    <text evidence="1">The sequence shown here is derived from an EMBL/GenBank/DDBJ whole genome shotgun (WGS) entry which is preliminary data.</text>
</comment>